<evidence type="ECO:0000256" key="6">
    <source>
        <dbReference type="ARBA" id="ARBA00023136"/>
    </source>
</evidence>
<dbReference type="GO" id="GO:0043093">
    <property type="term" value="P:FtsZ-dependent cytokinesis"/>
    <property type="evidence" value="ECO:0007669"/>
    <property type="project" value="UniProtKB-UniRule"/>
</dbReference>
<name>A0A1H8JBP2_9BURK</name>
<evidence type="ECO:0000313" key="10">
    <source>
        <dbReference type="EMBL" id="SEN77736.1"/>
    </source>
</evidence>
<protein>
    <recommendedName>
        <fullName evidence="8 9">Cell division protein FtsL</fullName>
    </recommendedName>
</protein>
<comment type="similarity">
    <text evidence="8">Belongs to the FtsL family.</text>
</comment>
<keyword evidence="7 8" id="KW-0131">Cell cycle</keyword>
<organism evidence="10 11">
    <name type="scientific">Brachymonas denitrificans DSM 15123</name>
    <dbReference type="NCBI Taxonomy" id="1121117"/>
    <lineage>
        <taxon>Bacteria</taxon>
        <taxon>Pseudomonadati</taxon>
        <taxon>Pseudomonadota</taxon>
        <taxon>Betaproteobacteria</taxon>
        <taxon>Burkholderiales</taxon>
        <taxon>Comamonadaceae</taxon>
        <taxon>Brachymonas</taxon>
    </lineage>
</organism>
<evidence type="ECO:0000313" key="11">
    <source>
        <dbReference type="Proteomes" id="UP000199531"/>
    </source>
</evidence>
<proteinExistence type="inferred from homology"/>
<dbReference type="STRING" id="1121117.SAMN02745977_02012"/>
<evidence type="ECO:0000256" key="8">
    <source>
        <dbReference type="HAMAP-Rule" id="MF_00910"/>
    </source>
</evidence>
<evidence type="ECO:0000256" key="2">
    <source>
        <dbReference type="ARBA" id="ARBA00022475"/>
    </source>
</evidence>
<dbReference type="GO" id="GO:0032153">
    <property type="term" value="C:cell division site"/>
    <property type="evidence" value="ECO:0007669"/>
    <property type="project" value="UniProtKB-UniRule"/>
</dbReference>
<evidence type="ECO:0000256" key="1">
    <source>
        <dbReference type="ARBA" id="ARBA00004401"/>
    </source>
</evidence>
<evidence type="ECO:0000256" key="3">
    <source>
        <dbReference type="ARBA" id="ARBA00022618"/>
    </source>
</evidence>
<comment type="subcellular location">
    <subcellularLocation>
        <location evidence="8">Cell inner membrane</location>
        <topology evidence="8">Single-pass type II membrane protein</topology>
    </subcellularLocation>
    <subcellularLocation>
        <location evidence="1">Cell membrane</location>
        <topology evidence="1">Single-pass type II membrane protein</topology>
    </subcellularLocation>
    <text evidence="8">Localizes to the division septum where it forms a ring structure.</text>
</comment>
<dbReference type="InterPro" id="IPR011922">
    <property type="entry name" value="Cell_div_FtsL"/>
</dbReference>
<dbReference type="Pfam" id="PF04999">
    <property type="entry name" value="FtsL"/>
    <property type="match status" value="1"/>
</dbReference>
<comment type="subunit">
    <text evidence="8">Part of a complex composed of FtsB, FtsL and FtsQ.</text>
</comment>
<reference evidence="10 11" key="1">
    <citation type="submission" date="2016-10" db="EMBL/GenBank/DDBJ databases">
        <authorList>
            <person name="de Groot N.N."/>
        </authorList>
    </citation>
    <scope>NUCLEOTIDE SEQUENCE [LARGE SCALE GENOMIC DNA]</scope>
    <source>
        <strain evidence="10 11">DSM 15123</strain>
    </source>
</reference>
<dbReference type="Proteomes" id="UP000199531">
    <property type="component" value="Unassembled WGS sequence"/>
</dbReference>
<keyword evidence="11" id="KW-1185">Reference proteome</keyword>
<keyword evidence="2 8" id="KW-1003">Cell membrane</keyword>
<evidence type="ECO:0000256" key="4">
    <source>
        <dbReference type="ARBA" id="ARBA00022692"/>
    </source>
</evidence>
<keyword evidence="5 8" id="KW-1133">Transmembrane helix</keyword>
<dbReference type="RefSeq" id="WP_091817391.1">
    <property type="nucleotide sequence ID" value="NZ_FOCW01000006.1"/>
</dbReference>
<dbReference type="AlphaFoldDB" id="A0A1H8JBP2"/>
<comment type="function">
    <text evidence="8">Essential cell division protein. May link together the upstream cell division proteins, which are predominantly cytoplasmic, with the downstream cell division proteins, which are predominantly periplasmic.</text>
</comment>
<keyword evidence="3 8" id="KW-0132">Cell division</keyword>
<accession>A0A1H8JBP2</accession>
<evidence type="ECO:0000256" key="7">
    <source>
        <dbReference type="ARBA" id="ARBA00023306"/>
    </source>
</evidence>
<evidence type="ECO:0000256" key="9">
    <source>
        <dbReference type="NCBIfam" id="TIGR02209"/>
    </source>
</evidence>
<evidence type="ECO:0000256" key="5">
    <source>
        <dbReference type="ARBA" id="ARBA00022989"/>
    </source>
</evidence>
<dbReference type="OrthoDB" id="5298556at2"/>
<dbReference type="NCBIfam" id="TIGR02209">
    <property type="entry name" value="ftsL_broad"/>
    <property type="match status" value="1"/>
</dbReference>
<dbReference type="EMBL" id="FOCW01000006">
    <property type="protein sequence ID" value="SEN77736.1"/>
    <property type="molecule type" value="Genomic_DNA"/>
</dbReference>
<sequence length="110" mass="12130">MMRLNMILLAAVLGSAFYLVQLQYESRTVYTAMDKTQAAARKLTTERETLEVQKRAQTAALRVQSIAREQLAMREATPSITQYVTIRNGQVTVSTPVAEAGQIAASGRKP</sequence>
<gene>
    <name evidence="8" type="primary">ftsL</name>
    <name evidence="10" type="ORF">SAMN02745977_02012</name>
</gene>
<dbReference type="HAMAP" id="MF_00910">
    <property type="entry name" value="FtsL"/>
    <property type="match status" value="1"/>
</dbReference>
<keyword evidence="8" id="KW-0997">Cell inner membrane</keyword>
<keyword evidence="4 8" id="KW-0812">Transmembrane</keyword>
<keyword evidence="6 8" id="KW-0472">Membrane</keyword>
<dbReference type="GO" id="GO:0005886">
    <property type="term" value="C:plasma membrane"/>
    <property type="evidence" value="ECO:0007669"/>
    <property type="project" value="UniProtKB-SubCell"/>
</dbReference>